<dbReference type="Gene3D" id="3.40.50.300">
    <property type="entry name" value="P-loop containing nucleotide triphosphate hydrolases"/>
    <property type="match status" value="1"/>
</dbReference>
<sequence>MQPLQRYKQDLAHVLWLGGTPCSGKTSIARRLVDLYPLQLYHYDRRERVHLALSRAERHPFMRADGDMTMDQRWVLRSVDVMVQATTAAWEERFEMVVDDLLALPRTPPVLAEGPGLLPGCVAPLLTGAGQAIWLVPTEAFKRATQPLRGGAPAIETSDPELAYRNLIALDLQLAADVKGRAEELGLTVLEVDGSRSVDAMAAIVADHFGPLLRGAGRGGAAR</sequence>
<dbReference type="SUPFAM" id="SSF52540">
    <property type="entry name" value="P-loop containing nucleoside triphosphate hydrolases"/>
    <property type="match status" value="1"/>
</dbReference>
<name>A0A6J4V2H1_9BACT</name>
<protein>
    <submittedName>
        <fullName evidence="1">Uncharacterized protein</fullName>
    </submittedName>
</protein>
<gene>
    <name evidence="1" type="ORF">AVDCRST_MAG88-1655</name>
</gene>
<reference evidence="1" key="1">
    <citation type="submission" date="2020-02" db="EMBL/GenBank/DDBJ databases">
        <authorList>
            <person name="Meier V. D."/>
        </authorList>
    </citation>
    <scope>NUCLEOTIDE SEQUENCE</scope>
    <source>
        <strain evidence="1">AVDCRST_MAG88</strain>
    </source>
</reference>
<evidence type="ECO:0000313" key="1">
    <source>
        <dbReference type="EMBL" id="CAA9563045.1"/>
    </source>
</evidence>
<dbReference type="EMBL" id="CADCWM010000483">
    <property type="protein sequence ID" value="CAA9563045.1"/>
    <property type="molecule type" value="Genomic_DNA"/>
</dbReference>
<dbReference type="AlphaFoldDB" id="A0A6J4V2H1"/>
<organism evidence="1">
    <name type="scientific">uncultured Thermomicrobiales bacterium</name>
    <dbReference type="NCBI Taxonomy" id="1645740"/>
    <lineage>
        <taxon>Bacteria</taxon>
        <taxon>Pseudomonadati</taxon>
        <taxon>Thermomicrobiota</taxon>
        <taxon>Thermomicrobia</taxon>
        <taxon>Thermomicrobiales</taxon>
        <taxon>environmental samples</taxon>
    </lineage>
</organism>
<accession>A0A6J4V2H1</accession>
<dbReference type="InterPro" id="IPR027417">
    <property type="entry name" value="P-loop_NTPase"/>
</dbReference>
<proteinExistence type="predicted"/>